<sequence>MDGSGPWVPDFDDNSPWRWPWWKFDMKPEDLFTTLTDRYNTVPYKTQNYEAFHQDVNEIAAKAEDVLDFHQRRALRREQRIQEMRRAWDNIGVNVLCNSSVFDDNAARLKAFLYFTSNLSLDALILFVDSLHPRPLRARRAIWLGASTWTLAHPIEVMRNNEDAVDSRKGNSSNRRGNGRISRPSPRATPSSPPVLTRHAGVSRKTTQRGGTARLGTSKAGQPDSDPRTSPDLRLQRKRHQQRPAKRRTSRRLAGRPPEFSEA</sequence>
<reference evidence="2" key="1">
    <citation type="journal article" date="2023" name="Mol. Phylogenet. Evol.">
        <title>Genome-scale phylogeny and comparative genomics of the fungal order Sordariales.</title>
        <authorList>
            <person name="Hensen N."/>
            <person name="Bonometti L."/>
            <person name="Westerberg I."/>
            <person name="Brannstrom I.O."/>
            <person name="Guillou S."/>
            <person name="Cros-Aarteil S."/>
            <person name="Calhoun S."/>
            <person name="Haridas S."/>
            <person name="Kuo A."/>
            <person name="Mondo S."/>
            <person name="Pangilinan J."/>
            <person name="Riley R."/>
            <person name="LaButti K."/>
            <person name="Andreopoulos B."/>
            <person name="Lipzen A."/>
            <person name="Chen C."/>
            <person name="Yan M."/>
            <person name="Daum C."/>
            <person name="Ng V."/>
            <person name="Clum A."/>
            <person name="Steindorff A."/>
            <person name="Ohm R.A."/>
            <person name="Martin F."/>
            <person name="Silar P."/>
            <person name="Natvig D.O."/>
            <person name="Lalanne C."/>
            <person name="Gautier V."/>
            <person name="Ament-Velasquez S.L."/>
            <person name="Kruys A."/>
            <person name="Hutchinson M.I."/>
            <person name="Powell A.J."/>
            <person name="Barry K."/>
            <person name="Miller A.N."/>
            <person name="Grigoriev I.V."/>
            <person name="Debuchy R."/>
            <person name="Gladieux P."/>
            <person name="Hiltunen Thoren M."/>
            <person name="Johannesson H."/>
        </authorList>
    </citation>
    <scope>NUCLEOTIDE SEQUENCE</scope>
    <source>
        <strain evidence="2">CBS 333.67</strain>
    </source>
</reference>
<dbReference type="EMBL" id="JAUDZG010000006">
    <property type="protein sequence ID" value="KAK3303005.1"/>
    <property type="molecule type" value="Genomic_DNA"/>
</dbReference>
<reference evidence="2" key="2">
    <citation type="submission" date="2023-06" db="EMBL/GenBank/DDBJ databases">
        <authorList>
            <consortium name="Lawrence Berkeley National Laboratory"/>
            <person name="Mondo S.J."/>
            <person name="Hensen N."/>
            <person name="Bonometti L."/>
            <person name="Westerberg I."/>
            <person name="Brannstrom I.O."/>
            <person name="Guillou S."/>
            <person name="Cros-Aarteil S."/>
            <person name="Calhoun S."/>
            <person name="Haridas S."/>
            <person name="Kuo A."/>
            <person name="Pangilinan J."/>
            <person name="Riley R."/>
            <person name="Labutti K."/>
            <person name="Andreopoulos B."/>
            <person name="Lipzen A."/>
            <person name="Chen C."/>
            <person name="Yanf M."/>
            <person name="Daum C."/>
            <person name="Ng V."/>
            <person name="Clum A."/>
            <person name="Steindorff A."/>
            <person name="Ohm R."/>
            <person name="Martin F."/>
            <person name="Silar P."/>
            <person name="Natvig D."/>
            <person name="Lalanne C."/>
            <person name="Gautier V."/>
            <person name="Ament-Velasquez S.L."/>
            <person name="Kruys A."/>
            <person name="Hutchinson M.I."/>
            <person name="Powell A.J."/>
            <person name="Barry K."/>
            <person name="Miller A.N."/>
            <person name="Grigoriev I.V."/>
            <person name="Debuchy R."/>
            <person name="Gladieux P."/>
            <person name="Thoren M.H."/>
            <person name="Johannesson H."/>
        </authorList>
    </citation>
    <scope>NUCLEOTIDE SEQUENCE</scope>
    <source>
        <strain evidence="2">CBS 333.67</strain>
    </source>
</reference>
<feature type="compositionally biased region" description="Basic residues" evidence="1">
    <location>
        <begin position="236"/>
        <end position="254"/>
    </location>
</feature>
<dbReference type="RefSeq" id="XP_062718785.1">
    <property type="nucleotide sequence ID" value="XM_062871031.1"/>
</dbReference>
<gene>
    <name evidence="2" type="ORF">B0T15DRAFT_576440</name>
</gene>
<feature type="compositionally biased region" description="Basic and acidic residues" evidence="1">
    <location>
        <begin position="225"/>
        <end position="235"/>
    </location>
</feature>
<dbReference type="Proteomes" id="UP001273166">
    <property type="component" value="Unassembled WGS sequence"/>
</dbReference>
<proteinExistence type="predicted"/>
<feature type="compositionally biased region" description="Low complexity" evidence="1">
    <location>
        <begin position="170"/>
        <end position="190"/>
    </location>
</feature>
<dbReference type="GeneID" id="87889860"/>
<evidence type="ECO:0000256" key="1">
    <source>
        <dbReference type="SAM" id="MobiDB-lite"/>
    </source>
</evidence>
<dbReference type="AlphaFoldDB" id="A0AAJ0LZ52"/>
<evidence type="ECO:0000313" key="3">
    <source>
        <dbReference type="Proteomes" id="UP001273166"/>
    </source>
</evidence>
<protein>
    <submittedName>
        <fullName evidence="2">Uncharacterized protein</fullName>
    </submittedName>
</protein>
<name>A0AAJ0LZ52_9PEZI</name>
<keyword evidence="3" id="KW-1185">Reference proteome</keyword>
<feature type="region of interest" description="Disordered" evidence="1">
    <location>
        <begin position="162"/>
        <end position="263"/>
    </location>
</feature>
<accession>A0AAJ0LZ52</accession>
<organism evidence="2 3">
    <name type="scientific">Chaetomium strumarium</name>
    <dbReference type="NCBI Taxonomy" id="1170767"/>
    <lineage>
        <taxon>Eukaryota</taxon>
        <taxon>Fungi</taxon>
        <taxon>Dikarya</taxon>
        <taxon>Ascomycota</taxon>
        <taxon>Pezizomycotina</taxon>
        <taxon>Sordariomycetes</taxon>
        <taxon>Sordariomycetidae</taxon>
        <taxon>Sordariales</taxon>
        <taxon>Chaetomiaceae</taxon>
        <taxon>Chaetomium</taxon>
    </lineage>
</organism>
<evidence type="ECO:0000313" key="2">
    <source>
        <dbReference type="EMBL" id="KAK3303005.1"/>
    </source>
</evidence>
<comment type="caution">
    <text evidence="2">The sequence shown here is derived from an EMBL/GenBank/DDBJ whole genome shotgun (WGS) entry which is preliminary data.</text>
</comment>